<organism evidence="2 3">
    <name type="scientific">Flavobacterium cerinum</name>
    <dbReference type="NCBI Taxonomy" id="2502784"/>
    <lineage>
        <taxon>Bacteria</taxon>
        <taxon>Pseudomonadati</taxon>
        <taxon>Bacteroidota</taxon>
        <taxon>Flavobacteriia</taxon>
        <taxon>Flavobacteriales</taxon>
        <taxon>Flavobacteriaceae</taxon>
        <taxon>Flavobacterium</taxon>
    </lineage>
</organism>
<dbReference type="PANTHER" id="PTHR48079">
    <property type="entry name" value="PROTEIN YEEZ"/>
    <property type="match status" value="1"/>
</dbReference>
<dbReference type="EMBL" id="SBII01000001">
    <property type="protein sequence ID" value="RWX03529.1"/>
    <property type="molecule type" value="Genomic_DNA"/>
</dbReference>
<dbReference type="GO" id="GO:0004029">
    <property type="term" value="F:aldehyde dehydrogenase (NAD+) activity"/>
    <property type="evidence" value="ECO:0007669"/>
    <property type="project" value="TreeGrafter"/>
</dbReference>
<dbReference type="OrthoDB" id="596910at2"/>
<reference evidence="2 3" key="1">
    <citation type="submission" date="2019-01" db="EMBL/GenBank/DDBJ databases">
        <title>Flavobacterium sp. nov.,isolated from freshwater.</title>
        <authorList>
            <person name="Zhang R."/>
            <person name="Du Z.-J."/>
        </authorList>
    </citation>
    <scope>NUCLEOTIDE SEQUENCE [LARGE SCALE GENOMIC DNA]</scope>
    <source>
        <strain evidence="2 3">1E403</strain>
    </source>
</reference>
<dbReference type="Gene3D" id="3.40.50.720">
    <property type="entry name" value="NAD(P)-binding Rossmann-like Domain"/>
    <property type="match status" value="1"/>
</dbReference>
<dbReference type="InterPro" id="IPR036291">
    <property type="entry name" value="NAD(P)-bd_dom_sf"/>
</dbReference>
<evidence type="ECO:0000259" key="1">
    <source>
        <dbReference type="Pfam" id="PF01370"/>
    </source>
</evidence>
<sequence length="334" mass="37799">MILVTGGTGLVGAHLLLHLAESGQKARALYRTEKTIAKTKDLFIHNKRLPLFDSIEWMQGDIIDVPSLEDAFQGIDTVYHCAAYISFEPKDEEMLRKVNIEGTANMVNFALAYGIKRFCHVSSIAALGDAKENEAITEETEWNPEVRHGDYAISKYGAEMEVWRGWQEGLNVVIVNPGLIFGNGFWDQGSGKIFKVVKRGQFFYTKGTCGIVAVKDVVNAMIQLTESSINGERFTLVAENVSYKDILDIVADGMSKTRPAFYASPLMTSFAWRMDWLFSKLFMRNRMLTRSMAKSSHNHENYDNSKISNVIAFRFTEIRTYLKQLAESYPLKNQ</sequence>
<dbReference type="SUPFAM" id="SSF51735">
    <property type="entry name" value="NAD(P)-binding Rossmann-fold domains"/>
    <property type="match status" value="1"/>
</dbReference>
<keyword evidence="3" id="KW-1185">Reference proteome</keyword>
<gene>
    <name evidence="2" type="ORF">EPI11_00950</name>
</gene>
<feature type="domain" description="NAD-dependent epimerase/dehydratase" evidence="1">
    <location>
        <begin position="2"/>
        <end position="227"/>
    </location>
</feature>
<accession>A0A444HF52</accession>
<dbReference type="InterPro" id="IPR001509">
    <property type="entry name" value="Epimerase_deHydtase"/>
</dbReference>
<dbReference type="Proteomes" id="UP000287527">
    <property type="component" value="Unassembled WGS sequence"/>
</dbReference>
<dbReference type="AlphaFoldDB" id="A0A444HF52"/>
<dbReference type="GO" id="GO:0005737">
    <property type="term" value="C:cytoplasm"/>
    <property type="evidence" value="ECO:0007669"/>
    <property type="project" value="TreeGrafter"/>
</dbReference>
<protein>
    <submittedName>
        <fullName evidence="2">NAD-dependent epimerase/dehydratase family protein</fullName>
    </submittedName>
</protein>
<name>A0A444HF52_9FLAO</name>
<proteinExistence type="predicted"/>
<dbReference type="InterPro" id="IPR051783">
    <property type="entry name" value="NAD(P)-dependent_oxidoreduct"/>
</dbReference>
<dbReference type="RefSeq" id="WP_128388085.1">
    <property type="nucleotide sequence ID" value="NZ_SBII01000001.1"/>
</dbReference>
<evidence type="ECO:0000313" key="2">
    <source>
        <dbReference type="EMBL" id="RWX03529.1"/>
    </source>
</evidence>
<evidence type="ECO:0000313" key="3">
    <source>
        <dbReference type="Proteomes" id="UP000287527"/>
    </source>
</evidence>
<comment type="caution">
    <text evidence="2">The sequence shown here is derived from an EMBL/GenBank/DDBJ whole genome shotgun (WGS) entry which is preliminary data.</text>
</comment>
<dbReference type="Pfam" id="PF01370">
    <property type="entry name" value="Epimerase"/>
    <property type="match status" value="1"/>
</dbReference>
<dbReference type="PANTHER" id="PTHR48079:SF6">
    <property type="entry name" value="NAD(P)-BINDING DOMAIN-CONTAINING PROTEIN-RELATED"/>
    <property type="match status" value="1"/>
</dbReference>